<keyword evidence="6 8" id="KW-1133">Transmembrane helix</keyword>
<keyword evidence="3 8" id="KW-0328">Glycosyltransferase</keyword>
<evidence type="ECO:0000256" key="6">
    <source>
        <dbReference type="ARBA" id="ARBA00022989"/>
    </source>
</evidence>
<comment type="similarity">
    <text evidence="2 8">Belongs to the glycosyltransferase 92 family.</text>
</comment>
<sequence>MIQAHIIANHNRFLCVICDKRRTLINLCNNWNGRRISSKMHISRRLTSNYIQISIRGSILLSHAFFKGCVVLAGIFCAIALHYRTTNIWTLKNMADVLLSRWDPLRLIVIGAFHRVNTEQNVPGNYVVLQFLADVSRSYQLYCFSTTSTGKFLISQAHIQRIHQGKRFANDICSMAGHIAECQNTWNRTLEIEVEKIVDKKRHKLVVCMAPAYQLMEWRILLLSIETWLALGATKIIVPIQTISKEAFNILHQYEQADIVVLRHWPKWPILTDKNPNGLVLSRGIEESHVNCLFFAKPWAEMVAFSDFDDILIPEQPLNVHPNINVEILQNISREHPQAGSFLFEHRDVQLVLPDNQSGQLLENFRFNFLNDTTWKKECTLWRMKTRVIVNASRVDTVNMHESGINRFGYVQVRVPCHQAHFYHMRHSFRELSTGRNINMKNLYFHHSFTETLKKFDECVIEINKEHFKLKVSRCMTPHVCYLQLSSNVDCIASVGIYHFTYLSGNFILAIVNAHFAMSDANCDAPMSKITAGNYFYAP</sequence>
<dbReference type="GO" id="GO:0016020">
    <property type="term" value="C:membrane"/>
    <property type="evidence" value="ECO:0007669"/>
    <property type="project" value="UniProtKB-SubCell"/>
</dbReference>
<evidence type="ECO:0000313" key="11">
    <source>
        <dbReference type="WBParaSite" id="TCLT_0000981201-mRNA-1"/>
    </source>
</evidence>
<evidence type="ECO:0000313" key="9">
    <source>
        <dbReference type="EMBL" id="VDN07465.1"/>
    </source>
</evidence>
<dbReference type="PANTHER" id="PTHR21645:SF22">
    <property type="entry name" value="GLYCOSYLTRANSFERASE FAMILY 92 PROTEIN"/>
    <property type="match status" value="1"/>
</dbReference>
<reference evidence="11" key="1">
    <citation type="submission" date="2016-04" db="UniProtKB">
        <authorList>
            <consortium name="WormBaseParasite"/>
        </authorList>
    </citation>
    <scope>IDENTIFICATION</scope>
</reference>
<dbReference type="Proteomes" id="UP000276776">
    <property type="component" value="Unassembled WGS sequence"/>
</dbReference>
<organism evidence="11">
    <name type="scientific">Thelazia callipaeda</name>
    <name type="common">Oriental eyeworm</name>
    <name type="synonym">Parasitic nematode</name>
    <dbReference type="NCBI Taxonomy" id="103827"/>
    <lineage>
        <taxon>Eukaryota</taxon>
        <taxon>Metazoa</taxon>
        <taxon>Ecdysozoa</taxon>
        <taxon>Nematoda</taxon>
        <taxon>Chromadorea</taxon>
        <taxon>Rhabditida</taxon>
        <taxon>Spirurina</taxon>
        <taxon>Spiruromorpha</taxon>
        <taxon>Thelazioidea</taxon>
        <taxon>Thelaziidae</taxon>
        <taxon>Thelazia</taxon>
    </lineage>
</organism>
<evidence type="ECO:0000256" key="3">
    <source>
        <dbReference type="ARBA" id="ARBA00022676"/>
    </source>
</evidence>
<protein>
    <recommendedName>
        <fullName evidence="8">Glycosyltransferase family 92 protein</fullName>
        <ecNumber evidence="8">2.4.1.-</ecNumber>
    </recommendedName>
</protein>
<dbReference type="Pfam" id="PF01697">
    <property type="entry name" value="Glyco_transf_92"/>
    <property type="match status" value="1"/>
</dbReference>
<comment type="subcellular location">
    <subcellularLocation>
        <location evidence="1">Membrane</location>
        <topology evidence="1">Single-pass membrane protein</topology>
    </subcellularLocation>
</comment>
<dbReference type="STRING" id="103827.A0A158RD21"/>
<evidence type="ECO:0000256" key="7">
    <source>
        <dbReference type="ARBA" id="ARBA00023136"/>
    </source>
</evidence>
<keyword evidence="4 8" id="KW-0808">Transferase</keyword>
<dbReference type="OMA" id="HVNCLFF"/>
<accession>A0A158RD21</accession>
<evidence type="ECO:0000256" key="1">
    <source>
        <dbReference type="ARBA" id="ARBA00004167"/>
    </source>
</evidence>
<keyword evidence="10" id="KW-1185">Reference proteome</keyword>
<reference evidence="9 10" key="2">
    <citation type="submission" date="2018-11" db="EMBL/GenBank/DDBJ databases">
        <authorList>
            <consortium name="Pathogen Informatics"/>
        </authorList>
    </citation>
    <scope>NUCLEOTIDE SEQUENCE [LARGE SCALE GENOMIC DNA]</scope>
</reference>
<dbReference type="EMBL" id="UYYF01004884">
    <property type="protein sequence ID" value="VDN07465.1"/>
    <property type="molecule type" value="Genomic_DNA"/>
</dbReference>
<dbReference type="EC" id="2.4.1.-" evidence="8"/>
<proteinExistence type="inferred from homology"/>
<dbReference type="AlphaFoldDB" id="A0A158RD21"/>
<dbReference type="InterPro" id="IPR008166">
    <property type="entry name" value="Glyco_transf_92"/>
</dbReference>
<gene>
    <name evidence="9" type="ORF">TCLT_LOCUS9801</name>
</gene>
<evidence type="ECO:0000256" key="4">
    <source>
        <dbReference type="ARBA" id="ARBA00022679"/>
    </source>
</evidence>
<dbReference type="OrthoDB" id="2526284at2759"/>
<evidence type="ECO:0000256" key="5">
    <source>
        <dbReference type="ARBA" id="ARBA00022692"/>
    </source>
</evidence>
<evidence type="ECO:0000313" key="10">
    <source>
        <dbReference type="Proteomes" id="UP000276776"/>
    </source>
</evidence>
<keyword evidence="7 8" id="KW-0472">Membrane</keyword>
<keyword evidence="5 8" id="KW-0812">Transmembrane</keyword>
<dbReference type="WBParaSite" id="TCLT_0000981201-mRNA-1">
    <property type="protein sequence ID" value="TCLT_0000981201-mRNA-1"/>
    <property type="gene ID" value="TCLT_0000981201"/>
</dbReference>
<feature type="transmembrane region" description="Helical" evidence="8">
    <location>
        <begin position="64"/>
        <end position="83"/>
    </location>
</feature>
<dbReference type="GO" id="GO:0016757">
    <property type="term" value="F:glycosyltransferase activity"/>
    <property type="evidence" value="ECO:0007669"/>
    <property type="project" value="UniProtKB-UniRule"/>
</dbReference>
<dbReference type="PANTHER" id="PTHR21645">
    <property type="entry name" value="GLYCOSYLTRANSFERASE FAMILY 92 PROTEIN"/>
    <property type="match status" value="1"/>
</dbReference>
<evidence type="ECO:0000256" key="8">
    <source>
        <dbReference type="RuleBase" id="RU366017"/>
    </source>
</evidence>
<evidence type="ECO:0000256" key="2">
    <source>
        <dbReference type="ARBA" id="ARBA00007647"/>
    </source>
</evidence>
<dbReference type="InterPro" id="IPR052012">
    <property type="entry name" value="GTase_92"/>
</dbReference>
<name>A0A158RD21_THECL</name>